<dbReference type="PANTHER" id="PTHR11548:SF9">
    <property type="entry name" value="THYMIDYLATE SYNTHASE"/>
    <property type="match status" value="1"/>
</dbReference>
<evidence type="ECO:0000256" key="7">
    <source>
        <dbReference type="HAMAP-Rule" id="MF_00008"/>
    </source>
</evidence>
<dbReference type="InterPro" id="IPR000398">
    <property type="entry name" value="Thymidylate_synthase"/>
</dbReference>
<organism evidence="10 11">
    <name type="scientific">Haliscomenobacter hydrossis (strain ATCC 27775 / DSM 1100 / LMG 10767 / O)</name>
    <dbReference type="NCBI Taxonomy" id="760192"/>
    <lineage>
        <taxon>Bacteria</taxon>
        <taxon>Pseudomonadati</taxon>
        <taxon>Bacteroidota</taxon>
        <taxon>Saprospiria</taxon>
        <taxon>Saprospirales</taxon>
        <taxon>Haliscomenobacteraceae</taxon>
        <taxon>Haliscomenobacter</taxon>
    </lineage>
</organism>
<protein>
    <recommendedName>
        <fullName evidence="2 7">Thymidylate synthase</fullName>
        <shortName evidence="7">TS</shortName>
        <shortName evidence="7">TSase</shortName>
        <ecNumber evidence="2 7">2.1.1.45</ecNumber>
    </recommendedName>
</protein>
<comment type="pathway">
    <text evidence="1 7">Pyrimidine metabolism; dTTP biosynthesis.</text>
</comment>
<dbReference type="KEGG" id="hhy:Halhy_4868"/>
<dbReference type="HAMAP" id="MF_00008">
    <property type="entry name" value="Thymidy_synth_bact"/>
    <property type="match status" value="1"/>
</dbReference>
<dbReference type="Pfam" id="PF00303">
    <property type="entry name" value="Thymidylat_synt"/>
    <property type="match status" value="1"/>
</dbReference>
<dbReference type="Proteomes" id="UP000008461">
    <property type="component" value="Chromosome"/>
</dbReference>
<evidence type="ECO:0000313" key="11">
    <source>
        <dbReference type="Proteomes" id="UP000008461"/>
    </source>
</evidence>
<dbReference type="SMR" id="F4KZ11"/>
<dbReference type="InterPro" id="IPR045097">
    <property type="entry name" value="Thymidate_synth/dCMP_Mease"/>
</dbReference>
<evidence type="ECO:0000256" key="8">
    <source>
        <dbReference type="PROSITE-ProRule" id="PRU10016"/>
    </source>
</evidence>
<feature type="binding site" evidence="7">
    <location>
        <position position="206"/>
    </location>
    <ligand>
        <name>(6R)-5,10-methylene-5,6,7,8-tetrahydrofolate</name>
        <dbReference type="ChEBI" id="CHEBI:15636"/>
    </ligand>
</feature>
<dbReference type="Gene3D" id="3.30.572.10">
    <property type="entry name" value="Thymidylate synthase/dCMP hydroxymethylase domain"/>
    <property type="match status" value="1"/>
</dbReference>
<evidence type="ECO:0000256" key="1">
    <source>
        <dbReference type="ARBA" id="ARBA00004992"/>
    </source>
</evidence>
<dbReference type="GO" id="GO:0006575">
    <property type="term" value="P:modified amino acid metabolic process"/>
    <property type="evidence" value="ECO:0007669"/>
    <property type="project" value="UniProtKB-ARBA"/>
</dbReference>
<dbReference type="FunFam" id="3.30.572.10:FF:000007">
    <property type="entry name" value="thymidylate synthase isoform X2"/>
    <property type="match status" value="1"/>
</dbReference>
<dbReference type="GO" id="GO:0006235">
    <property type="term" value="P:dTTP biosynthetic process"/>
    <property type="evidence" value="ECO:0007669"/>
    <property type="project" value="UniProtKB-UniRule"/>
</dbReference>
<reference evidence="10 11" key="1">
    <citation type="journal article" date="2011" name="Stand. Genomic Sci.">
        <title>Complete genome sequence of Haliscomenobacter hydrossis type strain (O).</title>
        <authorList>
            <consortium name="US DOE Joint Genome Institute (JGI-PGF)"/>
            <person name="Daligault H."/>
            <person name="Lapidus A."/>
            <person name="Zeytun A."/>
            <person name="Nolan M."/>
            <person name="Lucas S."/>
            <person name="Del Rio T.G."/>
            <person name="Tice H."/>
            <person name="Cheng J.F."/>
            <person name="Tapia R."/>
            <person name="Han C."/>
            <person name="Goodwin L."/>
            <person name="Pitluck S."/>
            <person name="Liolios K."/>
            <person name="Pagani I."/>
            <person name="Ivanova N."/>
            <person name="Huntemann M."/>
            <person name="Mavromatis K."/>
            <person name="Mikhailova N."/>
            <person name="Pati A."/>
            <person name="Chen A."/>
            <person name="Palaniappan K."/>
            <person name="Land M."/>
            <person name="Hauser L."/>
            <person name="Brambilla E.M."/>
            <person name="Rohde M."/>
            <person name="Verbarg S."/>
            <person name="Goker M."/>
            <person name="Bristow J."/>
            <person name="Eisen J.A."/>
            <person name="Markowitz V."/>
            <person name="Hugenholtz P."/>
            <person name="Kyrpides N.C."/>
            <person name="Klenk H.P."/>
            <person name="Woyke T."/>
        </authorList>
    </citation>
    <scope>NUCLEOTIDE SEQUENCE [LARGE SCALE GENOMIC DNA]</scope>
    <source>
        <strain evidence="11">ATCC 27775 / DSM 1100 / LMG 10767 / O</strain>
    </source>
</reference>
<proteinExistence type="inferred from homology"/>
<dbReference type="CDD" id="cd00351">
    <property type="entry name" value="TS_Pyrimidine_HMase"/>
    <property type="match status" value="1"/>
</dbReference>
<evidence type="ECO:0000256" key="3">
    <source>
        <dbReference type="ARBA" id="ARBA00022490"/>
    </source>
</evidence>
<evidence type="ECO:0000313" key="10">
    <source>
        <dbReference type="EMBL" id="AEE52698.1"/>
    </source>
</evidence>
<reference key="2">
    <citation type="submission" date="2011-04" db="EMBL/GenBank/DDBJ databases">
        <title>Complete sequence of chromosome of Haliscomenobacter hydrossis DSM 1100.</title>
        <authorList>
            <consortium name="US DOE Joint Genome Institute (JGI-PGF)"/>
            <person name="Lucas S."/>
            <person name="Han J."/>
            <person name="Lapidus A."/>
            <person name="Bruce D."/>
            <person name="Goodwin L."/>
            <person name="Pitluck S."/>
            <person name="Peters L."/>
            <person name="Kyrpides N."/>
            <person name="Mavromatis K."/>
            <person name="Ivanova N."/>
            <person name="Ovchinnikova G."/>
            <person name="Pagani I."/>
            <person name="Daligault H."/>
            <person name="Detter J.C."/>
            <person name="Han C."/>
            <person name="Land M."/>
            <person name="Hauser L."/>
            <person name="Markowitz V."/>
            <person name="Cheng J.-F."/>
            <person name="Hugenholtz P."/>
            <person name="Woyke T."/>
            <person name="Wu D."/>
            <person name="Verbarg S."/>
            <person name="Frueling A."/>
            <person name="Brambilla E."/>
            <person name="Klenk H.-P."/>
            <person name="Eisen J.A."/>
        </authorList>
    </citation>
    <scope>NUCLEOTIDE SEQUENCE</scope>
    <source>
        <strain>DSM 1100</strain>
    </source>
</reference>
<dbReference type="EMBL" id="CP002691">
    <property type="protein sequence ID" value="AEE52698.1"/>
    <property type="molecule type" value="Genomic_DNA"/>
</dbReference>
<dbReference type="RefSeq" id="WP_013767235.1">
    <property type="nucleotide sequence ID" value="NC_015510.1"/>
</dbReference>
<dbReference type="NCBIfam" id="TIGR03284">
    <property type="entry name" value="thym_sym"/>
    <property type="match status" value="1"/>
</dbReference>
<comment type="catalytic activity">
    <reaction evidence="7">
        <text>dUMP + (6R)-5,10-methylene-5,6,7,8-tetrahydrofolate = 7,8-dihydrofolate + dTMP</text>
        <dbReference type="Rhea" id="RHEA:12104"/>
        <dbReference type="ChEBI" id="CHEBI:15636"/>
        <dbReference type="ChEBI" id="CHEBI:57451"/>
        <dbReference type="ChEBI" id="CHEBI:63528"/>
        <dbReference type="ChEBI" id="CHEBI:246422"/>
        <dbReference type="EC" id="2.1.1.45"/>
    </reaction>
</comment>
<dbReference type="InterPro" id="IPR020940">
    <property type="entry name" value="Thymidylate_synthase_AS"/>
</dbReference>
<dbReference type="PRINTS" id="PR00108">
    <property type="entry name" value="THYMDSNTHASE"/>
</dbReference>
<dbReference type="GO" id="GO:0005829">
    <property type="term" value="C:cytosol"/>
    <property type="evidence" value="ECO:0007669"/>
    <property type="project" value="TreeGrafter"/>
</dbReference>
<evidence type="ECO:0000256" key="4">
    <source>
        <dbReference type="ARBA" id="ARBA00022603"/>
    </source>
</evidence>
<comment type="similarity">
    <text evidence="7">Belongs to the thymidylate synthase family. Bacterial-type ThyA subfamily.</text>
</comment>
<sequence>MQQYHTLLQHILKNGVRKHDRTGTGTISVFGYQVRFDLNDGFPLITTKKVHIKSIIHELLWFLKGDTNIQYLVRNGVGIWNEWPFQFWLQNENPDLAQTKYSPAWKDKLSEFVERIKTDDDFATQWGNLGPVYGQQWRNFEGVDQIVQVVNDIRRSPDSRRLLVSAWNPKEIPVMVKSGLPPCHALFQFYVAEGKLSCQLYQRSADVFLGVPFNIASYALLTLMMAQVCGLQPGEFIHSFGDAHLYLNHLEQAQIQLSRQPRSLPQMKLNPAVREIFDFQYEDFTLSDYDPYPAIKAEVSV</sequence>
<feature type="binding site" evidence="7">
    <location>
        <position position="51"/>
    </location>
    <ligand>
        <name>(6R)-5,10-methylene-5,6,7,8-tetrahydrofolate</name>
        <dbReference type="ChEBI" id="CHEBI:15636"/>
    </ligand>
</feature>
<dbReference type="GO" id="GO:0032259">
    <property type="term" value="P:methylation"/>
    <property type="evidence" value="ECO:0007669"/>
    <property type="project" value="UniProtKB-KW"/>
</dbReference>
<name>F4KZ11_HALH1</name>
<comment type="subcellular location">
    <subcellularLocation>
        <location evidence="7">Cytoplasm</location>
    </subcellularLocation>
</comment>
<dbReference type="HOGENOM" id="CLU_021669_0_2_10"/>
<dbReference type="EC" id="2.1.1.45" evidence="2 7"/>
<dbReference type="InterPro" id="IPR036926">
    <property type="entry name" value="Thymidate_synth/dCMP_Mease_sf"/>
</dbReference>
<dbReference type="GO" id="GO:0006231">
    <property type="term" value="P:dTMP biosynthetic process"/>
    <property type="evidence" value="ECO:0007669"/>
    <property type="project" value="UniProtKB-UniRule"/>
</dbReference>
<feature type="binding site" evidence="7">
    <location>
        <position position="300"/>
    </location>
    <ligand>
        <name>(6R)-5,10-methylene-5,6,7,8-tetrahydrofolate</name>
        <dbReference type="ChEBI" id="CHEBI:15636"/>
    </ligand>
</feature>
<dbReference type="GO" id="GO:0004799">
    <property type="term" value="F:thymidylate synthase activity"/>
    <property type="evidence" value="ECO:0007669"/>
    <property type="project" value="UniProtKB-UniRule"/>
</dbReference>
<dbReference type="PANTHER" id="PTHR11548">
    <property type="entry name" value="THYMIDYLATE SYNTHASE 1"/>
    <property type="match status" value="1"/>
</dbReference>
<feature type="active site" evidence="8">
    <location>
        <position position="183"/>
    </location>
</feature>
<feature type="binding site" description="in other chain" evidence="7">
    <location>
        <begin position="244"/>
        <end position="246"/>
    </location>
    <ligand>
        <name>dUMP</name>
        <dbReference type="ChEBI" id="CHEBI:246422"/>
        <note>ligand shared between dimeric partners</note>
    </ligand>
</feature>
<keyword evidence="5 7" id="KW-0808">Transferase</keyword>
<comment type="subunit">
    <text evidence="7">Homodimer.</text>
</comment>
<accession>F4KZ11</accession>
<feature type="active site" description="Nucleophile" evidence="7">
    <location>
        <position position="183"/>
    </location>
</feature>
<feature type="binding site" description="in other chain" evidence="7">
    <location>
        <position position="214"/>
    </location>
    <ligand>
        <name>dUMP</name>
        <dbReference type="ChEBI" id="CHEBI:246422"/>
        <note>ligand shared between dimeric partners</note>
    </ligand>
</feature>
<evidence type="ECO:0000256" key="6">
    <source>
        <dbReference type="ARBA" id="ARBA00022727"/>
    </source>
</evidence>
<dbReference type="OrthoDB" id="9774633at2"/>
<keyword evidence="3 7" id="KW-0963">Cytoplasm</keyword>
<evidence type="ECO:0000256" key="5">
    <source>
        <dbReference type="ARBA" id="ARBA00022679"/>
    </source>
</evidence>
<keyword evidence="11" id="KW-1185">Reference proteome</keyword>
<keyword evidence="4 7" id="KW-0489">Methyltransferase</keyword>
<evidence type="ECO:0000259" key="9">
    <source>
        <dbReference type="Pfam" id="PF00303"/>
    </source>
</evidence>
<feature type="domain" description="Thymidylate synthase/dCMP hydroxymethylase" evidence="9">
    <location>
        <begin position="2"/>
        <end position="301"/>
    </location>
</feature>
<dbReference type="AlphaFoldDB" id="F4KZ11"/>
<dbReference type="NCBIfam" id="NF002496">
    <property type="entry name" value="PRK01827.1-2"/>
    <property type="match status" value="1"/>
</dbReference>
<feature type="binding site" description="in other chain" evidence="7">
    <location>
        <position position="21"/>
    </location>
    <ligand>
        <name>dUMP</name>
        <dbReference type="ChEBI" id="CHEBI:246422"/>
        <note>ligand shared between dimeric partners</note>
    </ligand>
</feature>
<dbReference type="InterPro" id="IPR023451">
    <property type="entry name" value="Thymidate_synth/dCMP_Mease_dom"/>
</dbReference>
<evidence type="ECO:0000256" key="2">
    <source>
        <dbReference type="ARBA" id="ARBA00011947"/>
    </source>
</evidence>
<dbReference type="UniPathway" id="UPA00575"/>
<dbReference type="eggNOG" id="COG0207">
    <property type="taxonomic scope" value="Bacteria"/>
</dbReference>
<dbReference type="SUPFAM" id="SSF55831">
    <property type="entry name" value="Thymidylate synthase/dCMP hydroxymethylase"/>
    <property type="match status" value="1"/>
</dbReference>
<gene>
    <name evidence="7" type="primary">thyA</name>
    <name evidence="10" type="ordered locus">Halhy_4868</name>
</gene>
<comment type="function">
    <text evidence="7">Catalyzes the reductive methylation of 2'-deoxyuridine-5'-monophosphate (dUMP) to 2'-deoxythymidine-5'-monophosphate (dTMP) while utilizing 5,10-methylenetetrahydrofolate (mTHF) as the methyl donor and reductant in the reaction, yielding dihydrofolate (DHF) as a by-product. This enzymatic reaction provides an intracellular de novo source of dTMP, an essential precursor for DNA biosynthesis.</text>
</comment>
<dbReference type="PROSITE" id="PS00091">
    <property type="entry name" value="THYMIDYLATE_SYNTHASE"/>
    <property type="match status" value="1"/>
</dbReference>
<feature type="binding site" description="in other chain" evidence="7">
    <location>
        <begin position="203"/>
        <end position="206"/>
    </location>
    <ligand>
        <name>dUMP</name>
        <dbReference type="ChEBI" id="CHEBI:246422"/>
        <note>ligand shared between dimeric partners</note>
    </ligand>
</feature>
<keyword evidence="6 7" id="KW-0545">Nucleotide biosynthesis</keyword>
<dbReference type="STRING" id="760192.Halhy_4868"/>
<feature type="binding site" evidence="7">
    <location>
        <begin position="160"/>
        <end position="161"/>
    </location>
    <ligand>
        <name>dUMP</name>
        <dbReference type="ChEBI" id="CHEBI:246422"/>
        <note>ligand shared between dimeric partners</note>
    </ligand>
</feature>